<sequence length="190" mass="19907">MDESQPRLGKGRPVGGAYGPQRFTGPVVAGVTPGQSLAVIHRAADLARSLGVRLVCVHADPSTVQEREADGRISVLPIDPDAVDDDAARVRAELFHGLRDQLEGTGLEWHFTAVSGEPAKVLGAFAEEAGASLIVVGTRERGIGTRFEELIGGSVATHLAHGQNRPVVIVPLTQHPHAQAHGHRRGGGVG</sequence>
<dbReference type="InterPro" id="IPR014729">
    <property type="entry name" value="Rossmann-like_a/b/a_fold"/>
</dbReference>
<evidence type="ECO:0000313" key="2">
    <source>
        <dbReference type="EMBL" id="MCH6471415.1"/>
    </source>
</evidence>
<proteinExistence type="predicted"/>
<evidence type="ECO:0000313" key="3">
    <source>
        <dbReference type="Proteomes" id="UP001202922"/>
    </source>
</evidence>
<accession>A0ABS9U567</accession>
<organism evidence="2 3">
    <name type="scientific">Sinomonas terrae</name>
    <dbReference type="NCBI Taxonomy" id="2908838"/>
    <lineage>
        <taxon>Bacteria</taxon>
        <taxon>Bacillati</taxon>
        <taxon>Actinomycetota</taxon>
        <taxon>Actinomycetes</taxon>
        <taxon>Micrococcales</taxon>
        <taxon>Micrococcaceae</taxon>
        <taxon>Sinomonas</taxon>
    </lineage>
</organism>
<protein>
    <submittedName>
        <fullName evidence="2">Universal stress protein</fullName>
    </submittedName>
</protein>
<comment type="caution">
    <text evidence="2">The sequence shown here is derived from an EMBL/GenBank/DDBJ whole genome shotgun (WGS) entry which is preliminary data.</text>
</comment>
<dbReference type="InterPro" id="IPR006016">
    <property type="entry name" value="UspA"/>
</dbReference>
<reference evidence="2 3" key="1">
    <citation type="submission" date="2022-03" db="EMBL/GenBank/DDBJ databases">
        <title>Sinomonas sp. isolated from a soil.</title>
        <authorList>
            <person name="Han J."/>
            <person name="Kim D.-U."/>
        </authorList>
    </citation>
    <scope>NUCLEOTIDE SEQUENCE [LARGE SCALE GENOMIC DNA]</scope>
    <source>
        <strain evidence="2 3">5-5</strain>
    </source>
</reference>
<gene>
    <name evidence="2" type="ORF">L0M17_15750</name>
</gene>
<dbReference type="Pfam" id="PF00582">
    <property type="entry name" value="Usp"/>
    <property type="match status" value="1"/>
</dbReference>
<dbReference type="RefSeq" id="WP_241055192.1">
    <property type="nucleotide sequence ID" value="NZ_JAKZBV010000001.1"/>
</dbReference>
<name>A0ABS9U567_9MICC</name>
<dbReference type="Proteomes" id="UP001202922">
    <property type="component" value="Unassembled WGS sequence"/>
</dbReference>
<keyword evidence="3" id="KW-1185">Reference proteome</keyword>
<dbReference type="CDD" id="cd00293">
    <property type="entry name" value="USP-like"/>
    <property type="match status" value="1"/>
</dbReference>
<feature type="domain" description="UspA" evidence="1">
    <location>
        <begin position="28"/>
        <end position="171"/>
    </location>
</feature>
<dbReference type="Gene3D" id="3.40.50.620">
    <property type="entry name" value="HUPs"/>
    <property type="match status" value="1"/>
</dbReference>
<dbReference type="EMBL" id="JAKZBV010000001">
    <property type="protein sequence ID" value="MCH6471415.1"/>
    <property type="molecule type" value="Genomic_DNA"/>
</dbReference>
<dbReference type="SUPFAM" id="SSF52402">
    <property type="entry name" value="Adenine nucleotide alpha hydrolases-like"/>
    <property type="match status" value="1"/>
</dbReference>
<evidence type="ECO:0000259" key="1">
    <source>
        <dbReference type="Pfam" id="PF00582"/>
    </source>
</evidence>